<keyword evidence="4" id="KW-1185">Reference proteome</keyword>
<name>A0A0K6ICD0_9BURK</name>
<evidence type="ECO:0000256" key="2">
    <source>
        <dbReference type="SAM" id="MobiDB-lite"/>
    </source>
</evidence>
<gene>
    <name evidence="3" type="ORF">Ga0061069_1222</name>
</gene>
<reference evidence="4" key="1">
    <citation type="submission" date="2015-08" db="EMBL/GenBank/DDBJ databases">
        <authorList>
            <person name="Varghese N."/>
        </authorList>
    </citation>
    <scope>NUCLEOTIDE SEQUENCE [LARGE SCALE GENOMIC DNA]</scope>
    <source>
        <strain evidence="4">DSM 18181</strain>
    </source>
</reference>
<evidence type="ECO:0000256" key="1">
    <source>
        <dbReference type="SAM" id="Coils"/>
    </source>
</evidence>
<organism evidence="3 4">
    <name type="scientific">Thiomonas bhubaneswarensis</name>
    <dbReference type="NCBI Taxonomy" id="339866"/>
    <lineage>
        <taxon>Bacteria</taxon>
        <taxon>Pseudomonadati</taxon>
        <taxon>Pseudomonadota</taxon>
        <taxon>Betaproteobacteria</taxon>
        <taxon>Burkholderiales</taxon>
        <taxon>Thiomonas</taxon>
    </lineage>
</organism>
<protein>
    <recommendedName>
        <fullName evidence="5">Methyl-accepting chemotaxis protein (MCP) signalling domain</fullName>
    </recommendedName>
</protein>
<dbReference type="STRING" id="339866.GCA_001418255_03096"/>
<feature type="coiled-coil region" evidence="1">
    <location>
        <begin position="1"/>
        <end position="32"/>
    </location>
</feature>
<dbReference type="Proteomes" id="UP000183649">
    <property type="component" value="Unassembled WGS sequence"/>
</dbReference>
<proteinExistence type="predicted"/>
<feature type="compositionally biased region" description="Polar residues" evidence="2">
    <location>
        <begin position="41"/>
        <end position="52"/>
    </location>
</feature>
<feature type="region of interest" description="Disordered" evidence="2">
    <location>
        <begin position="38"/>
        <end position="65"/>
    </location>
</feature>
<evidence type="ECO:0000313" key="4">
    <source>
        <dbReference type="Proteomes" id="UP000183649"/>
    </source>
</evidence>
<feature type="non-terminal residue" evidence="3">
    <location>
        <position position="1"/>
    </location>
</feature>
<accession>A0A0K6ICD0</accession>
<dbReference type="EMBL" id="CYHF01000022">
    <property type="protein sequence ID" value="CUB00977.1"/>
    <property type="molecule type" value="Genomic_DNA"/>
</dbReference>
<sequence length="79" mass="8514">LSAVTQQNASASEELAATAEEMNAQATALQDTMAGFRLVQDGSSPSPVQLQRTAPRKSDKTAEETLPVLTQLHPEFVRF</sequence>
<keyword evidence="1" id="KW-0175">Coiled coil</keyword>
<evidence type="ECO:0008006" key="5">
    <source>
        <dbReference type="Google" id="ProtNLM"/>
    </source>
</evidence>
<dbReference type="AlphaFoldDB" id="A0A0K6ICD0"/>
<evidence type="ECO:0000313" key="3">
    <source>
        <dbReference type="EMBL" id="CUB00977.1"/>
    </source>
</evidence>